<keyword evidence="2" id="KW-0274">FAD</keyword>
<feature type="binding site" evidence="2">
    <location>
        <begin position="414"/>
        <end position="421"/>
    </location>
    <ligand>
        <name>FAD</name>
        <dbReference type="ChEBI" id="CHEBI:57692"/>
    </ligand>
</feature>
<dbReference type="PANTHER" id="PTHR11455:SF2">
    <property type="entry name" value="BLUE-LIGHT PHOTORECEPTOR PHR2"/>
    <property type="match status" value="1"/>
</dbReference>
<dbReference type="Gene3D" id="3.40.50.620">
    <property type="entry name" value="HUPs"/>
    <property type="match status" value="1"/>
</dbReference>
<dbReference type="InterPro" id="IPR036155">
    <property type="entry name" value="Crypto/Photolyase_N_sf"/>
</dbReference>
<feature type="binding site" evidence="2">
    <location>
        <begin position="374"/>
        <end position="378"/>
    </location>
    <ligand>
        <name>FAD</name>
        <dbReference type="ChEBI" id="CHEBI:57692"/>
    </ligand>
</feature>
<comment type="caution">
    <text evidence="4">The sequence shown here is derived from an EMBL/GenBank/DDBJ whole genome shotgun (WGS) entry which is preliminary data.</text>
</comment>
<name>A0AAV9IRX0_CYACA</name>
<evidence type="ECO:0000313" key="5">
    <source>
        <dbReference type="Proteomes" id="UP001301350"/>
    </source>
</evidence>
<accession>A0AAV9IRX0</accession>
<evidence type="ECO:0000256" key="2">
    <source>
        <dbReference type="PIRSR" id="PIRSR602081-1"/>
    </source>
</evidence>
<feature type="domain" description="Photolyase/cryptochrome alpha/beta" evidence="3">
    <location>
        <begin position="112"/>
        <end position="246"/>
    </location>
</feature>
<dbReference type="PROSITE" id="PS51645">
    <property type="entry name" value="PHR_CRY_ALPHA_BETA"/>
    <property type="match status" value="1"/>
</dbReference>
<gene>
    <name evidence="4" type="ORF">CDCA_CDCA03G1022</name>
</gene>
<dbReference type="GO" id="GO:0000719">
    <property type="term" value="P:photoreactive repair"/>
    <property type="evidence" value="ECO:0007669"/>
    <property type="project" value="TreeGrafter"/>
</dbReference>
<evidence type="ECO:0000313" key="4">
    <source>
        <dbReference type="EMBL" id="KAK4534997.1"/>
    </source>
</evidence>
<dbReference type="InterPro" id="IPR006050">
    <property type="entry name" value="DNA_photolyase_N"/>
</dbReference>
<sequence>MHRFAFVTSGLSGVPLLPAPEVVPSTSTTTARPVRQSRERRQAARARQAFGLSSAAHMMTLVRPPRVEGWTAAFRLAAAAADVSSRLRAQELPQALWRGYGEGPAAGAAGKGTVLLWHRSDLRLDDNPALAAAVAEGNAVLPVYCFDPRQFGKTSFGFEKTGRYRAKFLIESVEDLRRSLRNKGSDLLVRTGKPEQVIPELCRKHNIRHVFFHQEVTYEELECEEALADALEDMGVEVRTFWTNTLYAVDDLPFAVEDTPDVYTEYRMAVERQSKVRDPMPEPDTLKVMPHRVDYGSIPTLQDLGLGEVPTANGGGREVGCVTPSAQTFTGGESEAHKRLAQYVQDAKAAVNGSSDTASGDLERTSAHLGADFSCKISPWLALGCISPRRIFAEIKNHALNGSEGVHKSTTFFELVWRDFFRLITHKYSTSRLHKSHRKVQELHTTAYATAMSGA</sequence>
<keyword evidence="5" id="KW-1185">Reference proteome</keyword>
<dbReference type="PANTHER" id="PTHR11455">
    <property type="entry name" value="CRYPTOCHROME"/>
    <property type="match status" value="1"/>
</dbReference>
<dbReference type="EMBL" id="JANCYW010000003">
    <property type="protein sequence ID" value="KAK4534997.1"/>
    <property type="molecule type" value="Genomic_DNA"/>
</dbReference>
<dbReference type="GO" id="GO:0071949">
    <property type="term" value="F:FAD binding"/>
    <property type="evidence" value="ECO:0007669"/>
    <property type="project" value="TreeGrafter"/>
</dbReference>
<comment type="similarity">
    <text evidence="1">Belongs to the DNA photolyase class-1 family.</text>
</comment>
<comment type="cofactor">
    <cofactor evidence="2">
        <name>FAD</name>
        <dbReference type="ChEBI" id="CHEBI:57692"/>
    </cofactor>
    <text evidence="2">Binds 1 FAD per subunit.</text>
</comment>
<dbReference type="Pfam" id="PF00875">
    <property type="entry name" value="DNA_photolyase"/>
    <property type="match status" value="1"/>
</dbReference>
<evidence type="ECO:0000259" key="3">
    <source>
        <dbReference type="PROSITE" id="PS51645"/>
    </source>
</evidence>
<dbReference type="Gene3D" id="1.25.40.80">
    <property type="match status" value="1"/>
</dbReference>
<dbReference type="GO" id="GO:0003904">
    <property type="term" value="F:deoxyribodipyrimidine photo-lyase activity"/>
    <property type="evidence" value="ECO:0007669"/>
    <property type="project" value="TreeGrafter"/>
</dbReference>
<keyword evidence="2" id="KW-0285">Flavoprotein</keyword>
<dbReference type="Proteomes" id="UP001301350">
    <property type="component" value="Unassembled WGS sequence"/>
</dbReference>
<dbReference type="GO" id="GO:0003677">
    <property type="term" value="F:DNA binding"/>
    <property type="evidence" value="ECO:0007669"/>
    <property type="project" value="TreeGrafter"/>
</dbReference>
<dbReference type="InterPro" id="IPR036134">
    <property type="entry name" value="Crypto/Photolyase_FAD-like_sf"/>
</dbReference>
<dbReference type="InterPro" id="IPR014729">
    <property type="entry name" value="Rossmann-like_a/b/a_fold"/>
</dbReference>
<protein>
    <recommendedName>
        <fullName evidence="3">Photolyase/cryptochrome alpha/beta domain-containing protein</fullName>
    </recommendedName>
</protein>
<organism evidence="4 5">
    <name type="scientific">Cyanidium caldarium</name>
    <name type="common">Red alga</name>
    <dbReference type="NCBI Taxonomy" id="2771"/>
    <lineage>
        <taxon>Eukaryota</taxon>
        <taxon>Rhodophyta</taxon>
        <taxon>Bangiophyceae</taxon>
        <taxon>Cyanidiales</taxon>
        <taxon>Cyanidiaceae</taxon>
        <taxon>Cyanidium</taxon>
    </lineage>
</organism>
<dbReference type="SUPFAM" id="SSF52425">
    <property type="entry name" value="Cryptochrome/photolyase, N-terminal domain"/>
    <property type="match status" value="1"/>
</dbReference>
<proteinExistence type="inferred from homology"/>
<dbReference type="AlphaFoldDB" id="A0AAV9IRX0"/>
<dbReference type="InterPro" id="IPR002081">
    <property type="entry name" value="Cryptochrome/DNA_photolyase_1"/>
</dbReference>
<dbReference type="SUPFAM" id="SSF48173">
    <property type="entry name" value="Cryptochrome/photolyase FAD-binding domain"/>
    <property type="match status" value="1"/>
</dbReference>
<evidence type="ECO:0000256" key="1">
    <source>
        <dbReference type="ARBA" id="ARBA00005862"/>
    </source>
</evidence>
<reference evidence="4 5" key="1">
    <citation type="submission" date="2022-07" db="EMBL/GenBank/DDBJ databases">
        <title>Genome-wide signatures of adaptation to extreme environments.</title>
        <authorList>
            <person name="Cho C.H."/>
            <person name="Yoon H.S."/>
        </authorList>
    </citation>
    <scope>NUCLEOTIDE SEQUENCE [LARGE SCALE GENOMIC DNA]</scope>
    <source>
        <strain evidence="4 5">DBV 063 E5</strain>
    </source>
</reference>